<sequence>MSWPIKDVKARVDKVRRRVWLHYGEDQAILALFNKEGRAPLPPFIEVEEGEQEEGKEEEEEEVEWQEEEEEEVEEEERKKRKITRRQCYSNKKSSLLSE</sequence>
<dbReference type="AlphaFoldDB" id="A0AAV4E0E9"/>
<protein>
    <submittedName>
        <fullName evidence="2">Uncharacterized protein</fullName>
    </submittedName>
</protein>
<dbReference type="EMBL" id="BLXT01008499">
    <property type="protein sequence ID" value="GFO49791.1"/>
    <property type="molecule type" value="Genomic_DNA"/>
</dbReference>
<accession>A0AAV4E0E9</accession>
<proteinExistence type="predicted"/>
<organism evidence="2 3">
    <name type="scientific">Plakobranchus ocellatus</name>
    <dbReference type="NCBI Taxonomy" id="259542"/>
    <lineage>
        <taxon>Eukaryota</taxon>
        <taxon>Metazoa</taxon>
        <taxon>Spiralia</taxon>
        <taxon>Lophotrochozoa</taxon>
        <taxon>Mollusca</taxon>
        <taxon>Gastropoda</taxon>
        <taxon>Heterobranchia</taxon>
        <taxon>Euthyneura</taxon>
        <taxon>Panpulmonata</taxon>
        <taxon>Sacoglossa</taxon>
        <taxon>Placobranchoidea</taxon>
        <taxon>Plakobranchidae</taxon>
        <taxon>Plakobranchus</taxon>
    </lineage>
</organism>
<comment type="caution">
    <text evidence="2">The sequence shown here is derived from an EMBL/GenBank/DDBJ whole genome shotgun (WGS) entry which is preliminary data.</text>
</comment>
<evidence type="ECO:0000313" key="2">
    <source>
        <dbReference type="EMBL" id="GFO49791.1"/>
    </source>
</evidence>
<feature type="compositionally biased region" description="Polar residues" evidence="1">
    <location>
        <begin position="87"/>
        <end position="99"/>
    </location>
</feature>
<feature type="compositionally biased region" description="Acidic residues" evidence="1">
    <location>
        <begin position="46"/>
        <end position="75"/>
    </location>
</feature>
<evidence type="ECO:0000313" key="3">
    <source>
        <dbReference type="Proteomes" id="UP000735302"/>
    </source>
</evidence>
<reference evidence="2 3" key="1">
    <citation type="journal article" date="2021" name="Elife">
        <title>Chloroplast acquisition without the gene transfer in kleptoplastic sea slugs, Plakobranchus ocellatus.</title>
        <authorList>
            <person name="Maeda T."/>
            <person name="Takahashi S."/>
            <person name="Yoshida T."/>
            <person name="Shimamura S."/>
            <person name="Takaki Y."/>
            <person name="Nagai Y."/>
            <person name="Toyoda A."/>
            <person name="Suzuki Y."/>
            <person name="Arimoto A."/>
            <person name="Ishii H."/>
            <person name="Satoh N."/>
            <person name="Nishiyama T."/>
            <person name="Hasebe M."/>
            <person name="Maruyama T."/>
            <person name="Minagawa J."/>
            <person name="Obokata J."/>
            <person name="Shigenobu S."/>
        </authorList>
    </citation>
    <scope>NUCLEOTIDE SEQUENCE [LARGE SCALE GENOMIC DNA]</scope>
</reference>
<gene>
    <name evidence="2" type="ORF">PoB_007629600</name>
</gene>
<dbReference type="Proteomes" id="UP000735302">
    <property type="component" value="Unassembled WGS sequence"/>
</dbReference>
<keyword evidence="3" id="KW-1185">Reference proteome</keyword>
<evidence type="ECO:0000256" key="1">
    <source>
        <dbReference type="SAM" id="MobiDB-lite"/>
    </source>
</evidence>
<name>A0AAV4E0E9_9GAST</name>
<feature type="region of interest" description="Disordered" evidence="1">
    <location>
        <begin position="45"/>
        <end position="99"/>
    </location>
</feature>